<dbReference type="InterPro" id="IPR006569">
    <property type="entry name" value="CID_dom"/>
</dbReference>
<reference evidence="3 4" key="1">
    <citation type="journal article" date="2004" name="Nature">
        <title>Genome sequence of the ultrasmall unicellular red alga Cyanidioschyzon merolae 10D.</title>
        <authorList>
            <person name="Matsuzaki M."/>
            <person name="Misumi O."/>
            <person name="Shin-i T."/>
            <person name="Maruyama S."/>
            <person name="Takahara M."/>
            <person name="Miyagishima S."/>
            <person name="Mori T."/>
            <person name="Nishida K."/>
            <person name="Yagisawa F."/>
            <person name="Nishida K."/>
            <person name="Yoshida Y."/>
            <person name="Nishimura Y."/>
            <person name="Nakao S."/>
            <person name="Kobayashi T."/>
            <person name="Momoyama Y."/>
            <person name="Higashiyama T."/>
            <person name="Minoda A."/>
            <person name="Sano M."/>
            <person name="Nomoto H."/>
            <person name="Oishi K."/>
            <person name="Hayashi H."/>
            <person name="Ohta F."/>
            <person name="Nishizaka S."/>
            <person name="Haga S."/>
            <person name="Miura S."/>
            <person name="Morishita T."/>
            <person name="Kabeya Y."/>
            <person name="Terasawa K."/>
            <person name="Suzuki Y."/>
            <person name="Ishii Y."/>
            <person name="Asakawa S."/>
            <person name="Takano H."/>
            <person name="Ohta N."/>
            <person name="Kuroiwa H."/>
            <person name="Tanaka K."/>
            <person name="Shimizu N."/>
            <person name="Sugano S."/>
            <person name="Sato N."/>
            <person name="Nozaki H."/>
            <person name="Ogasawara N."/>
            <person name="Kohara Y."/>
            <person name="Kuroiwa T."/>
        </authorList>
    </citation>
    <scope>NUCLEOTIDE SEQUENCE [LARGE SCALE GENOMIC DNA]</scope>
    <source>
        <strain evidence="3 4">10D</strain>
    </source>
</reference>
<proteinExistence type="predicted"/>
<reference evidence="3 4" key="2">
    <citation type="journal article" date="2007" name="BMC Biol.">
        <title>A 100%-complete sequence reveals unusually simple genomic features in the hot-spring red alga Cyanidioschyzon merolae.</title>
        <authorList>
            <person name="Nozaki H."/>
            <person name="Takano H."/>
            <person name="Misumi O."/>
            <person name="Terasawa K."/>
            <person name="Matsuzaki M."/>
            <person name="Maruyama S."/>
            <person name="Nishida K."/>
            <person name="Yagisawa F."/>
            <person name="Yoshida Y."/>
            <person name="Fujiwara T."/>
            <person name="Takio S."/>
            <person name="Tamura K."/>
            <person name="Chung S.J."/>
            <person name="Nakamura S."/>
            <person name="Kuroiwa H."/>
            <person name="Tanaka K."/>
            <person name="Sato N."/>
            <person name="Kuroiwa T."/>
        </authorList>
    </citation>
    <scope>NUCLEOTIDE SEQUENCE [LARGE SCALE GENOMIC DNA]</scope>
    <source>
        <strain evidence="3 4">10D</strain>
    </source>
</reference>
<dbReference type="EMBL" id="AP006498">
    <property type="protein sequence ID" value="BAM81768.1"/>
    <property type="molecule type" value="Genomic_DNA"/>
</dbReference>
<accession>M1VK36</accession>
<dbReference type="PROSITE" id="PS51391">
    <property type="entry name" value="CID"/>
    <property type="match status" value="1"/>
</dbReference>
<dbReference type="HOGENOM" id="CLU_1252224_0_0_1"/>
<dbReference type="RefSeq" id="XP_005537804.1">
    <property type="nucleotide sequence ID" value="XM_005537747.1"/>
</dbReference>
<evidence type="ECO:0000313" key="3">
    <source>
        <dbReference type="EMBL" id="BAM81768.1"/>
    </source>
</evidence>
<dbReference type="OMA" id="CKACFRT"/>
<name>M1VK36_CYAM1</name>
<evidence type="ECO:0000313" key="4">
    <source>
        <dbReference type="Proteomes" id="UP000007014"/>
    </source>
</evidence>
<gene>
    <name evidence="3" type="ORF">CYME_CMP127C</name>
</gene>
<dbReference type="STRING" id="280699.M1VK36"/>
<evidence type="ECO:0000256" key="1">
    <source>
        <dbReference type="SAM" id="MobiDB-lite"/>
    </source>
</evidence>
<keyword evidence="4" id="KW-1185">Reference proteome</keyword>
<dbReference type="OrthoDB" id="10069473at2759"/>
<feature type="region of interest" description="Disordered" evidence="1">
    <location>
        <begin position="198"/>
        <end position="221"/>
    </location>
</feature>
<dbReference type="AlphaFoldDB" id="M1VK36"/>
<protein>
    <recommendedName>
        <fullName evidence="2">CID domain-containing protein</fullName>
    </recommendedName>
</protein>
<dbReference type="Gene3D" id="1.25.40.90">
    <property type="match status" value="1"/>
</dbReference>
<sequence length="221" mass="25596">MAESGEHRARLRYSRANFQRRLSTIQPNLESIQSLAQFILFMAPTFASSLVQEWVQVFTESDRERRLHLLYVANEVLQHARHRLPVSTLEQLASLFFAGLENHLDVLFGDERFEKLMDVWQSRQVFTEEQLDRLRRRMKERLEWRARVQDAGKHIEAAIASLKDSESREVSDAQARNVEGVVIKLEEALQLVKRYLDGPDECASPEGRPNEDGSKSETAFV</sequence>
<dbReference type="SMART" id="SM00582">
    <property type="entry name" value="RPR"/>
    <property type="match status" value="1"/>
</dbReference>
<dbReference type="InterPro" id="IPR008942">
    <property type="entry name" value="ENTH_VHS"/>
</dbReference>
<evidence type="ECO:0000259" key="2">
    <source>
        <dbReference type="PROSITE" id="PS51391"/>
    </source>
</evidence>
<dbReference type="Proteomes" id="UP000007014">
    <property type="component" value="Chromosome 16"/>
</dbReference>
<dbReference type="Pfam" id="PF04818">
    <property type="entry name" value="CID"/>
    <property type="match status" value="1"/>
</dbReference>
<dbReference type="SUPFAM" id="SSF48464">
    <property type="entry name" value="ENTH/VHS domain"/>
    <property type="match status" value="1"/>
</dbReference>
<dbReference type="KEGG" id="cme:CYME_CMP127C"/>
<feature type="domain" description="CID" evidence="2">
    <location>
        <begin position="10"/>
        <end position="142"/>
    </location>
</feature>
<dbReference type="Gramene" id="CMP127CT">
    <property type="protein sequence ID" value="CMP127CT"/>
    <property type="gene ID" value="CMP127C"/>
</dbReference>
<organism evidence="3 4">
    <name type="scientific">Cyanidioschyzon merolae (strain NIES-3377 / 10D)</name>
    <name type="common">Unicellular red alga</name>
    <dbReference type="NCBI Taxonomy" id="280699"/>
    <lineage>
        <taxon>Eukaryota</taxon>
        <taxon>Rhodophyta</taxon>
        <taxon>Bangiophyceae</taxon>
        <taxon>Cyanidiales</taxon>
        <taxon>Cyanidiaceae</taxon>
        <taxon>Cyanidioschyzon</taxon>
    </lineage>
</organism>
<dbReference type="GeneID" id="16996060"/>